<feature type="transmembrane region" description="Helical" evidence="1">
    <location>
        <begin position="93"/>
        <end position="115"/>
    </location>
</feature>
<evidence type="ECO:0000313" key="2">
    <source>
        <dbReference type="EMBL" id="KAH6594042.1"/>
    </source>
</evidence>
<feature type="transmembrane region" description="Helical" evidence="1">
    <location>
        <begin position="144"/>
        <end position="161"/>
    </location>
</feature>
<organism evidence="2 3">
    <name type="scientific">Batrachochytrium salamandrivorans</name>
    <dbReference type="NCBI Taxonomy" id="1357716"/>
    <lineage>
        <taxon>Eukaryota</taxon>
        <taxon>Fungi</taxon>
        <taxon>Fungi incertae sedis</taxon>
        <taxon>Chytridiomycota</taxon>
        <taxon>Chytridiomycota incertae sedis</taxon>
        <taxon>Chytridiomycetes</taxon>
        <taxon>Rhizophydiales</taxon>
        <taxon>Rhizophydiales incertae sedis</taxon>
        <taxon>Batrachochytrium</taxon>
    </lineage>
</organism>
<keyword evidence="1" id="KW-0812">Transmembrane</keyword>
<dbReference type="EMBL" id="JAFCIX010000340">
    <property type="protein sequence ID" value="KAH6594042.1"/>
    <property type="molecule type" value="Genomic_DNA"/>
</dbReference>
<accession>A0ABQ8F8I5</accession>
<dbReference type="InterPro" id="IPR049500">
    <property type="entry name" value="Peptidase_M50B-like"/>
</dbReference>
<name>A0ABQ8F8I5_9FUNG</name>
<gene>
    <name evidence="2" type="ORF">BASA50_006948</name>
</gene>
<dbReference type="PANTHER" id="PTHR33979:SF2">
    <property type="entry name" value="PEPTIDASE M50B-LIKE-DOMAIN-CONTAINING PROTEIN"/>
    <property type="match status" value="1"/>
</dbReference>
<proteinExistence type="predicted"/>
<evidence type="ECO:0000313" key="3">
    <source>
        <dbReference type="Proteomes" id="UP001648503"/>
    </source>
</evidence>
<keyword evidence="3" id="KW-1185">Reference proteome</keyword>
<feature type="transmembrane region" description="Helical" evidence="1">
    <location>
        <begin position="21"/>
        <end position="39"/>
    </location>
</feature>
<keyword evidence="1" id="KW-0472">Membrane</keyword>
<reference evidence="2 3" key="1">
    <citation type="submission" date="2021-02" db="EMBL/GenBank/DDBJ databases">
        <title>Variation within the Batrachochytrium salamandrivorans European outbreak.</title>
        <authorList>
            <person name="Kelly M."/>
            <person name="Pasmans F."/>
            <person name="Shea T.P."/>
            <person name="Munoz J.F."/>
            <person name="Carranza S."/>
            <person name="Cuomo C.A."/>
            <person name="Martel A."/>
        </authorList>
    </citation>
    <scope>NUCLEOTIDE SEQUENCE [LARGE SCALE GENOMIC DNA]</scope>
    <source>
        <strain evidence="2 3">AMFP18/2</strain>
    </source>
</reference>
<feature type="transmembrane region" description="Helical" evidence="1">
    <location>
        <begin position="218"/>
        <end position="239"/>
    </location>
</feature>
<feature type="transmembrane region" description="Helical" evidence="1">
    <location>
        <begin position="122"/>
        <end position="138"/>
    </location>
</feature>
<evidence type="ECO:0008006" key="4">
    <source>
        <dbReference type="Google" id="ProtNLM"/>
    </source>
</evidence>
<dbReference type="PANTHER" id="PTHR33979">
    <property type="entry name" value="OS02G0221600 PROTEIN"/>
    <property type="match status" value="1"/>
</dbReference>
<feature type="transmembrane region" description="Helical" evidence="1">
    <location>
        <begin position="168"/>
        <end position="186"/>
    </location>
</feature>
<keyword evidence="1" id="KW-1133">Transmembrane helix</keyword>
<dbReference type="Pfam" id="PF13398">
    <property type="entry name" value="Peptidase_M50B"/>
    <property type="match status" value="1"/>
</dbReference>
<comment type="caution">
    <text evidence="2">The sequence shown here is derived from an EMBL/GenBank/DDBJ whole genome shotgun (WGS) entry which is preliminary data.</text>
</comment>
<protein>
    <recommendedName>
        <fullName evidence="4">Peptidase M50B-like-domain-containing protein</fullName>
    </recommendedName>
</protein>
<evidence type="ECO:0000256" key="1">
    <source>
        <dbReference type="SAM" id="Phobius"/>
    </source>
</evidence>
<sequence>MIVVNSTTIETSLRPSASQVTTMYVMAGFALGILILWNIPYLKELLWPFKILTVALHEFGHASAGVCTGARVESITLNPDEGGLTKMRGGNPYVTLPAGYIGSAFWGSLMIFAGFNTLASKIVSVLIGVAMLATLFWARNWLTRAITIMFVGLIAVLWWFMDSYYLRYFVLFLGVMSACYSLWDIVDDLIKRRVNESDASQFSRLCCGGCLPPQFWGVIWLLISFIFVGAAILAALAVFKESN</sequence>
<dbReference type="Proteomes" id="UP001648503">
    <property type="component" value="Unassembled WGS sequence"/>
</dbReference>